<feature type="transmembrane region" description="Helical" evidence="4">
    <location>
        <begin position="294"/>
        <end position="316"/>
    </location>
</feature>
<dbReference type="EMBL" id="WQLA01000003">
    <property type="protein sequence ID" value="MVN91345.1"/>
    <property type="molecule type" value="Genomic_DNA"/>
</dbReference>
<reference evidence="5 6" key="1">
    <citation type="submission" date="2019-12" db="EMBL/GenBank/DDBJ databases">
        <title>Mucilaginibacter sp. HME9299 genome sequencing and assembly.</title>
        <authorList>
            <person name="Kang H."/>
            <person name="Kim H."/>
            <person name="Joh K."/>
        </authorList>
    </citation>
    <scope>NUCLEOTIDE SEQUENCE [LARGE SCALE GENOMIC DNA]</scope>
    <source>
        <strain evidence="5 6">HME9299</strain>
    </source>
</reference>
<dbReference type="GO" id="GO:0009279">
    <property type="term" value="C:cell outer membrane"/>
    <property type="evidence" value="ECO:0007669"/>
    <property type="project" value="TreeGrafter"/>
</dbReference>
<protein>
    <submittedName>
        <fullName evidence="5">Uncharacterized protein</fullName>
    </submittedName>
</protein>
<dbReference type="AlphaFoldDB" id="A0A6I4I7Y3"/>
<dbReference type="Pfam" id="PF13181">
    <property type="entry name" value="TPR_8"/>
    <property type="match status" value="2"/>
</dbReference>
<dbReference type="SUPFAM" id="SSF48452">
    <property type="entry name" value="TPR-like"/>
    <property type="match status" value="1"/>
</dbReference>
<evidence type="ECO:0000313" key="5">
    <source>
        <dbReference type="EMBL" id="MVN91345.1"/>
    </source>
</evidence>
<dbReference type="PROSITE" id="PS50005">
    <property type="entry name" value="TPR"/>
    <property type="match status" value="1"/>
</dbReference>
<evidence type="ECO:0000313" key="6">
    <source>
        <dbReference type="Proteomes" id="UP000434850"/>
    </source>
</evidence>
<keyword evidence="4" id="KW-0472">Membrane</keyword>
<sequence>MEHQLFQQIQNLISRDKIDLALQKISGALTQYPDSDELYSLQASAFLRIKDLKNAQQAANTGIGLNPENDFLFYLNAHIALEHDDYKLGEEFIDQAISINPYSATYFGLKALIFINQKKYTEAIETALNGLDLDPDDAMCNNMLSMAQTRAGLSGEAFNRLENMLADDPENELTQANTGYYYLRQGDARKAKEHFAAALNADPGYEFARTGMLQAIKSSNVFYRKLLQFSYWLEEMNGKYRWGFVIGLILIVKVIPILAIPYLIFVFWTWFTGPISDVIIYFDKYGRYLMKPQTMLLTKINIAAIGVGLLAVIAGITLHYSFYVLAFSLLLATIPVYLVGGITKRFKQIILAAFGLLFIGCGIWSIYLGYVANQSLEFAVSTLIVSAVVFSWALAIIRR</sequence>
<evidence type="ECO:0000256" key="4">
    <source>
        <dbReference type="SAM" id="Phobius"/>
    </source>
</evidence>
<evidence type="ECO:0000256" key="2">
    <source>
        <dbReference type="ARBA" id="ARBA00022803"/>
    </source>
</evidence>
<comment type="caution">
    <text evidence="5">The sequence shown here is derived from an EMBL/GenBank/DDBJ whole genome shotgun (WGS) entry which is preliminary data.</text>
</comment>
<dbReference type="Gene3D" id="1.25.40.10">
    <property type="entry name" value="Tetratricopeptide repeat domain"/>
    <property type="match status" value="1"/>
</dbReference>
<dbReference type="InterPro" id="IPR011990">
    <property type="entry name" value="TPR-like_helical_dom_sf"/>
</dbReference>
<dbReference type="PANTHER" id="PTHR44858:SF1">
    <property type="entry name" value="UDP-N-ACETYLGLUCOSAMINE--PEPTIDE N-ACETYLGLUCOSAMINYLTRANSFERASE SPINDLY-RELATED"/>
    <property type="match status" value="1"/>
</dbReference>
<proteinExistence type="predicted"/>
<gene>
    <name evidence="5" type="ORF">GO816_09450</name>
</gene>
<dbReference type="RefSeq" id="WP_157541574.1">
    <property type="nucleotide sequence ID" value="NZ_WQLA01000003.1"/>
</dbReference>
<feature type="transmembrane region" description="Helical" evidence="4">
    <location>
        <begin position="322"/>
        <end position="342"/>
    </location>
</feature>
<keyword evidence="2 3" id="KW-0802">TPR repeat</keyword>
<dbReference type="Proteomes" id="UP000434850">
    <property type="component" value="Unassembled WGS sequence"/>
</dbReference>
<feature type="transmembrane region" description="Helical" evidence="4">
    <location>
        <begin position="240"/>
        <end position="259"/>
    </location>
</feature>
<name>A0A6I4I7Y3_9SPHI</name>
<keyword evidence="4" id="KW-0812">Transmembrane</keyword>
<keyword evidence="4" id="KW-1133">Transmembrane helix</keyword>
<feature type="repeat" description="TPR" evidence="3">
    <location>
        <begin position="172"/>
        <end position="205"/>
    </location>
</feature>
<dbReference type="InterPro" id="IPR050498">
    <property type="entry name" value="Ycf3"/>
</dbReference>
<dbReference type="SMART" id="SM00028">
    <property type="entry name" value="TPR"/>
    <property type="match status" value="4"/>
</dbReference>
<feature type="transmembrane region" description="Helical" evidence="4">
    <location>
        <begin position="378"/>
        <end position="397"/>
    </location>
</feature>
<organism evidence="5 6">
    <name type="scientific">Mucilaginibacter aquatilis</name>
    <dbReference type="NCBI Taxonomy" id="1517760"/>
    <lineage>
        <taxon>Bacteria</taxon>
        <taxon>Pseudomonadati</taxon>
        <taxon>Bacteroidota</taxon>
        <taxon>Sphingobacteriia</taxon>
        <taxon>Sphingobacteriales</taxon>
        <taxon>Sphingobacteriaceae</taxon>
        <taxon>Mucilaginibacter</taxon>
    </lineage>
</organism>
<dbReference type="OrthoDB" id="1489995at2"/>
<evidence type="ECO:0000256" key="1">
    <source>
        <dbReference type="ARBA" id="ARBA00022737"/>
    </source>
</evidence>
<keyword evidence="6" id="KW-1185">Reference proteome</keyword>
<dbReference type="GO" id="GO:0046813">
    <property type="term" value="P:receptor-mediated virion attachment to host cell"/>
    <property type="evidence" value="ECO:0007669"/>
    <property type="project" value="TreeGrafter"/>
</dbReference>
<keyword evidence="1" id="KW-0677">Repeat</keyword>
<feature type="transmembrane region" description="Helical" evidence="4">
    <location>
        <begin position="349"/>
        <end position="372"/>
    </location>
</feature>
<dbReference type="InterPro" id="IPR019734">
    <property type="entry name" value="TPR_rpt"/>
</dbReference>
<accession>A0A6I4I7Y3</accession>
<dbReference type="PANTHER" id="PTHR44858">
    <property type="entry name" value="TETRATRICOPEPTIDE REPEAT PROTEIN 6"/>
    <property type="match status" value="1"/>
</dbReference>
<evidence type="ECO:0000256" key="3">
    <source>
        <dbReference type="PROSITE-ProRule" id="PRU00339"/>
    </source>
</evidence>